<gene>
    <name evidence="5" type="primary">ICR2_0</name>
    <name evidence="5" type="ORF">A4A49_09694</name>
</gene>
<dbReference type="OrthoDB" id="1932291at2759"/>
<evidence type="ECO:0000256" key="3">
    <source>
        <dbReference type="SAM" id="Coils"/>
    </source>
</evidence>
<proteinExistence type="inferred from homology"/>
<name>A0A1J6IND5_NICAT</name>
<protein>
    <submittedName>
        <fullName evidence="5">Interactor of constitutive active rops 2, chloroplastic</fullName>
    </submittedName>
</protein>
<dbReference type="Proteomes" id="UP000187609">
    <property type="component" value="Unassembled WGS sequence"/>
</dbReference>
<dbReference type="KEGG" id="nau:109230907"/>
<comment type="caution">
    <text evidence="5">The sequence shown here is derived from an EMBL/GenBank/DDBJ whole genome shotgun (WGS) entry which is preliminary data.</text>
</comment>
<dbReference type="OMA" id="LWRKNHH"/>
<dbReference type="AlphaFoldDB" id="A0A1J6IND5"/>
<organism evidence="5 6">
    <name type="scientific">Nicotiana attenuata</name>
    <name type="common">Coyote tobacco</name>
    <dbReference type="NCBI Taxonomy" id="49451"/>
    <lineage>
        <taxon>Eukaryota</taxon>
        <taxon>Viridiplantae</taxon>
        <taxon>Streptophyta</taxon>
        <taxon>Embryophyta</taxon>
        <taxon>Tracheophyta</taxon>
        <taxon>Spermatophyta</taxon>
        <taxon>Magnoliopsida</taxon>
        <taxon>eudicotyledons</taxon>
        <taxon>Gunneridae</taxon>
        <taxon>Pentapetalae</taxon>
        <taxon>asterids</taxon>
        <taxon>lamiids</taxon>
        <taxon>Solanales</taxon>
        <taxon>Solanaceae</taxon>
        <taxon>Nicotianoideae</taxon>
        <taxon>Nicotianeae</taxon>
        <taxon>Nicotiana</taxon>
    </lineage>
</organism>
<feature type="coiled-coil region" evidence="3">
    <location>
        <begin position="271"/>
        <end position="349"/>
    </location>
</feature>
<sequence>MQTPKARTVSVEVPQRTSPATPKTARKLGTSGPAVDSVSSPNPASRTPKDKSPKVVGRRSPRSPAVEQKRLGRVSGLEDQLAQLQEEVKKAKEQLSSSESLKKKSEQEVDEFKKQIAAMSEKLEESEKQLLERSDSEEARLLEQRKISQDRDRAWESELEAVTKQHELDSTALASAMNEIQKLKLQLDRVADSEVTQARHAESAHAETQSLRVKLHKTVSLLEQLQNQLNKSKESEASVLEEVSKVQLELEVAKATGDTLRSEGLKAVEACKSLSLELEQSKVKVAALEELVSNLQSDQGNKSMNLVDPSESGINVEADEIKTELSNLIDEVNELRAALEDSERRYLEECIQSTLQITSAYEIVACTKSESIQRGTEWNSKLNAAKADMKELKETLMNKEAELQKISDENKALYLQVEEIQAADRETELQAELKKSESILADLRASLFDKETEVQSTTEENEMLKSEMKKREMESTKVNDEVLALAEAAKTSEREALMKLGYLTEEADKSSRKAARVIEELDAAQTANSEMEAELRRLKVQSDQWRKAAEAAAAMLSTSNNGKYVERTGSLDYHTIGGKLRSPLSEDMDNDYSPKKKNGNMLKKIGSLLKKGHK</sequence>
<accession>A0A1J6IND5</accession>
<feature type="compositionally biased region" description="Basic and acidic residues" evidence="4">
    <location>
        <begin position="100"/>
        <end position="110"/>
    </location>
</feature>
<feature type="coiled-coil region" evidence="3">
    <location>
        <begin position="173"/>
        <end position="242"/>
    </location>
</feature>
<feature type="coiled-coil region" evidence="3">
    <location>
        <begin position="375"/>
        <end position="474"/>
    </location>
</feature>
<keyword evidence="2 3" id="KW-0175">Coiled coil</keyword>
<dbReference type="Gramene" id="OIS99230">
    <property type="protein sequence ID" value="OIS99230"/>
    <property type="gene ID" value="A4A49_09694"/>
</dbReference>
<evidence type="ECO:0000256" key="2">
    <source>
        <dbReference type="ARBA" id="ARBA00023054"/>
    </source>
</evidence>
<comment type="similarity">
    <text evidence="1">Belongs to the ICR family.</text>
</comment>
<dbReference type="EMBL" id="MJEQ01037190">
    <property type="protein sequence ID" value="OIS99230.1"/>
    <property type="molecule type" value="Genomic_DNA"/>
</dbReference>
<dbReference type="PANTHER" id="PTHR34224">
    <property type="entry name" value="INTERACTOR OF CONSTITUTIVE ACTIVE ROPS 2, CHLOROPLASTIC-RELATED"/>
    <property type="match status" value="1"/>
</dbReference>
<evidence type="ECO:0000256" key="1">
    <source>
        <dbReference type="ARBA" id="ARBA00009778"/>
    </source>
</evidence>
<evidence type="ECO:0000313" key="6">
    <source>
        <dbReference type="Proteomes" id="UP000187609"/>
    </source>
</evidence>
<feature type="coiled-coil region" evidence="3">
    <location>
        <begin position="514"/>
        <end position="548"/>
    </location>
</feature>
<dbReference type="InterPro" id="IPR029688">
    <property type="entry name" value="ICR"/>
</dbReference>
<dbReference type="SMR" id="A0A1J6IND5"/>
<dbReference type="STRING" id="49451.A0A1J6IND5"/>
<evidence type="ECO:0000313" key="5">
    <source>
        <dbReference type="EMBL" id="OIS99230.1"/>
    </source>
</evidence>
<dbReference type="PANTHER" id="PTHR34224:SF11">
    <property type="entry name" value="INTERACTOR OF CONSTITUTIVE ACTIVE ROPS 2, CHLOROPLASTIC-LIKE ISOFORM X1"/>
    <property type="match status" value="1"/>
</dbReference>
<evidence type="ECO:0000256" key="4">
    <source>
        <dbReference type="SAM" id="MobiDB-lite"/>
    </source>
</evidence>
<reference evidence="5" key="1">
    <citation type="submission" date="2016-11" db="EMBL/GenBank/DDBJ databases">
        <title>The genome of Nicotiana attenuata.</title>
        <authorList>
            <person name="Xu S."/>
            <person name="Brockmoeller T."/>
            <person name="Gaquerel E."/>
            <person name="Navarro A."/>
            <person name="Kuhl H."/>
            <person name="Gase K."/>
            <person name="Ling Z."/>
            <person name="Zhou W."/>
            <person name="Kreitzer C."/>
            <person name="Stanke M."/>
            <person name="Tang H."/>
            <person name="Lyons E."/>
            <person name="Pandey P."/>
            <person name="Pandey S.P."/>
            <person name="Timmermann B."/>
            <person name="Baldwin I.T."/>
        </authorList>
    </citation>
    <scope>NUCLEOTIDE SEQUENCE [LARGE SCALE GENOMIC DNA]</scope>
    <source>
        <strain evidence="5">UT</strain>
    </source>
</reference>
<dbReference type="GeneID" id="109230907"/>
<feature type="region of interest" description="Disordered" evidence="4">
    <location>
        <begin position="578"/>
        <end position="614"/>
    </location>
</feature>
<keyword evidence="6" id="KW-1185">Reference proteome</keyword>
<feature type="region of interest" description="Disordered" evidence="4">
    <location>
        <begin position="1"/>
        <end position="110"/>
    </location>
</feature>